<dbReference type="PANTHER" id="PTHR11203">
    <property type="entry name" value="CLEAVAGE AND POLYADENYLATION SPECIFICITY FACTOR FAMILY MEMBER"/>
    <property type="match status" value="1"/>
</dbReference>
<dbReference type="InterPro" id="IPR011108">
    <property type="entry name" value="RMMBL"/>
</dbReference>
<keyword evidence="1 4" id="KW-0378">Hydrolase</keyword>
<dbReference type="EMBL" id="PFEF01000003">
    <property type="protein sequence ID" value="PJE64778.1"/>
    <property type="molecule type" value="Genomic_DNA"/>
</dbReference>
<evidence type="ECO:0000313" key="4">
    <source>
        <dbReference type="EMBL" id="PJE64778.1"/>
    </source>
</evidence>
<dbReference type="SUPFAM" id="SSF56281">
    <property type="entry name" value="Metallo-hydrolase/oxidoreductase"/>
    <property type="match status" value="1"/>
</dbReference>
<dbReference type="Proteomes" id="UP000229098">
    <property type="component" value="Unassembled WGS sequence"/>
</dbReference>
<proteinExistence type="predicted"/>
<name>A0A2M8KXW6_9BACT</name>
<dbReference type="InterPro" id="IPR050698">
    <property type="entry name" value="MBL"/>
</dbReference>
<evidence type="ECO:0000313" key="5">
    <source>
        <dbReference type="Proteomes" id="UP000229098"/>
    </source>
</evidence>
<evidence type="ECO:0000259" key="2">
    <source>
        <dbReference type="SMART" id="SM00849"/>
    </source>
</evidence>
<dbReference type="SMART" id="SM01027">
    <property type="entry name" value="Beta-Casp"/>
    <property type="match status" value="1"/>
</dbReference>
<evidence type="ECO:0000259" key="3">
    <source>
        <dbReference type="SMART" id="SM01027"/>
    </source>
</evidence>
<protein>
    <submittedName>
        <fullName evidence="4">MBL fold hydrolase</fullName>
    </submittedName>
</protein>
<dbReference type="CDD" id="cd16295">
    <property type="entry name" value="TTHA0252-CPSF-like_MBL-fold"/>
    <property type="match status" value="1"/>
</dbReference>
<dbReference type="Pfam" id="PF16661">
    <property type="entry name" value="Lactamase_B_6"/>
    <property type="match status" value="1"/>
</dbReference>
<sequence length="453" mass="50027">MTQVTFYGGAQAVTGANHLLETEKTRILVDCGLSQCPRFCEAKNREDFAYDPSSIDALFVTHGHIDHIGRIPKLVRDGFRGVIYSTHPTKDFGALMLEDSLGILEKEARSDDEKVFYSREDIDKALSLWKGCDYGEEITVGDITATVHDAGHILGSAAYIFAFPTEIGTKKIAFTGDLGNSPAPLITPTKLITDVDYLVIESVYGDRVHETTGERKTKLERVIEDTFSAGGTLMIPAFSLERTQELLYEINELVEHKRIPRVPIFIDSPLAIKATRIYAAYTTYFSKEAQKLIKEGDDLFKFPGLKLTEETEESKAIANVPPPKIIIAGSGMMHGGRIAHHAKRYLPDPKSTLLFIGYQAAGSMGRRIYDGAKDIMIHGETVPIRAHIKAIGGYSAHADSDALFEYVEHTASTLKTVFVVQGEPKSALFLAQRIKDNLGIDAKAPKQEDTFNL</sequence>
<feature type="domain" description="Metallo-beta-lactamase" evidence="2">
    <location>
        <begin position="14"/>
        <end position="231"/>
    </location>
</feature>
<dbReference type="SMART" id="SM00849">
    <property type="entry name" value="Lactamase_B"/>
    <property type="match status" value="1"/>
</dbReference>
<dbReference type="Gene3D" id="3.40.50.10890">
    <property type="match status" value="1"/>
</dbReference>
<dbReference type="PANTHER" id="PTHR11203:SF37">
    <property type="entry name" value="INTEGRATOR COMPLEX SUBUNIT 11"/>
    <property type="match status" value="1"/>
</dbReference>
<dbReference type="AlphaFoldDB" id="A0A2M8KXW6"/>
<accession>A0A2M8KXW6</accession>
<evidence type="ECO:0000256" key="1">
    <source>
        <dbReference type="ARBA" id="ARBA00022801"/>
    </source>
</evidence>
<dbReference type="GO" id="GO:0004521">
    <property type="term" value="F:RNA endonuclease activity"/>
    <property type="evidence" value="ECO:0007669"/>
    <property type="project" value="TreeGrafter"/>
</dbReference>
<feature type="domain" description="Beta-Casp" evidence="3">
    <location>
        <begin position="243"/>
        <end position="368"/>
    </location>
</feature>
<organism evidence="4 5">
    <name type="scientific">Candidatus Ryanbacteria bacterium CG10_big_fil_rev_8_21_14_0_10_43_42</name>
    <dbReference type="NCBI Taxonomy" id="1974864"/>
    <lineage>
        <taxon>Bacteria</taxon>
        <taxon>Candidatus Ryaniibacteriota</taxon>
    </lineage>
</organism>
<dbReference type="InterPro" id="IPR001279">
    <property type="entry name" value="Metallo-B-lactamas"/>
</dbReference>
<dbReference type="GO" id="GO:0016787">
    <property type="term" value="F:hydrolase activity"/>
    <property type="evidence" value="ECO:0007669"/>
    <property type="project" value="UniProtKB-KW"/>
</dbReference>
<dbReference type="InterPro" id="IPR022712">
    <property type="entry name" value="Beta_Casp"/>
</dbReference>
<reference evidence="5" key="1">
    <citation type="submission" date="2017-09" db="EMBL/GenBank/DDBJ databases">
        <title>Depth-based differentiation of microbial function through sediment-hosted aquifers and enrichment of novel symbionts in the deep terrestrial subsurface.</title>
        <authorList>
            <person name="Probst A.J."/>
            <person name="Ladd B."/>
            <person name="Jarett J.K."/>
            <person name="Geller-Mcgrath D.E."/>
            <person name="Sieber C.M.K."/>
            <person name="Emerson J.B."/>
            <person name="Anantharaman K."/>
            <person name="Thomas B.C."/>
            <person name="Malmstrom R."/>
            <person name="Stieglmeier M."/>
            <person name="Klingl A."/>
            <person name="Woyke T."/>
            <person name="Ryan C.M."/>
            <person name="Banfield J.F."/>
        </authorList>
    </citation>
    <scope>NUCLEOTIDE SEQUENCE [LARGE SCALE GENOMIC DNA]</scope>
</reference>
<dbReference type="Gene3D" id="3.60.15.10">
    <property type="entry name" value="Ribonuclease Z/Hydroxyacylglutathione hydrolase-like"/>
    <property type="match status" value="1"/>
</dbReference>
<gene>
    <name evidence="4" type="ORF">COU90_00730</name>
</gene>
<dbReference type="Pfam" id="PF10996">
    <property type="entry name" value="Beta-Casp"/>
    <property type="match status" value="1"/>
</dbReference>
<comment type="caution">
    <text evidence="4">The sequence shown here is derived from an EMBL/GenBank/DDBJ whole genome shotgun (WGS) entry which is preliminary data.</text>
</comment>
<dbReference type="Pfam" id="PF07521">
    <property type="entry name" value="RMMBL"/>
    <property type="match status" value="1"/>
</dbReference>
<dbReference type="InterPro" id="IPR036866">
    <property type="entry name" value="RibonucZ/Hydroxyglut_hydro"/>
</dbReference>